<protein>
    <recommendedName>
        <fullName evidence="12">tRNA-dihydrouridine synthase</fullName>
        <ecNumber evidence="12">1.3.1.-</ecNumber>
    </recommendedName>
</protein>
<evidence type="ECO:0000256" key="10">
    <source>
        <dbReference type="ARBA" id="ARBA00048205"/>
    </source>
</evidence>
<feature type="binding site" evidence="14">
    <location>
        <begin position="227"/>
        <end position="228"/>
    </location>
    <ligand>
        <name>FMN</name>
        <dbReference type="ChEBI" id="CHEBI:58210"/>
    </ligand>
</feature>
<evidence type="ECO:0000256" key="6">
    <source>
        <dbReference type="ARBA" id="ARBA00022694"/>
    </source>
</evidence>
<dbReference type="GO" id="GO:0017150">
    <property type="term" value="F:tRNA dihydrouridine synthase activity"/>
    <property type="evidence" value="ECO:0007669"/>
    <property type="project" value="InterPro"/>
</dbReference>
<dbReference type="InterPro" id="IPR013785">
    <property type="entry name" value="Aldolase_TIM"/>
</dbReference>
<comment type="caution">
    <text evidence="16">The sequence shown here is derived from an EMBL/GenBank/DDBJ whole genome shotgun (WGS) entry which is preliminary data.</text>
</comment>
<dbReference type="Proteomes" id="UP000824072">
    <property type="component" value="Unassembled WGS sequence"/>
</dbReference>
<dbReference type="InterPro" id="IPR035587">
    <property type="entry name" value="DUS-like_FMN-bd"/>
</dbReference>
<dbReference type="EC" id="1.3.1.-" evidence="12"/>
<dbReference type="CDD" id="cd02801">
    <property type="entry name" value="DUS_like_FMN"/>
    <property type="match status" value="1"/>
</dbReference>
<dbReference type="InterPro" id="IPR001269">
    <property type="entry name" value="DUS_fam"/>
</dbReference>
<evidence type="ECO:0000256" key="3">
    <source>
        <dbReference type="ARBA" id="ARBA00022555"/>
    </source>
</evidence>
<evidence type="ECO:0000256" key="5">
    <source>
        <dbReference type="ARBA" id="ARBA00022643"/>
    </source>
</evidence>
<name>A0A9D1LBK3_9FIRM</name>
<dbReference type="InterPro" id="IPR004652">
    <property type="entry name" value="DusB-like"/>
</dbReference>
<organism evidence="16 17">
    <name type="scientific">Candidatus Pullichristensenella excrementigallinarum</name>
    <dbReference type="NCBI Taxonomy" id="2840907"/>
    <lineage>
        <taxon>Bacteria</taxon>
        <taxon>Bacillati</taxon>
        <taxon>Bacillota</taxon>
        <taxon>Clostridia</taxon>
        <taxon>Candidatus Pullichristensenella</taxon>
    </lineage>
</organism>
<keyword evidence="14" id="KW-0547">Nucleotide-binding</keyword>
<feature type="binding site" evidence="14">
    <location>
        <position position="72"/>
    </location>
    <ligand>
        <name>FMN</name>
        <dbReference type="ChEBI" id="CHEBI:58210"/>
    </ligand>
</feature>
<dbReference type="PROSITE" id="PS01136">
    <property type="entry name" value="UPF0034"/>
    <property type="match status" value="1"/>
</dbReference>
<feature type="active site" description="Proton donor" evidence="13">
    <location>
        <position position="103"/>
    </location>
</feature>
<evidence type="ECO:0000256" key="2">
    <source>
        <dbReference type="ARBA" id="ARBA00002790"/>
    </source>
</evidence>
<feature type="domain" description="DUS-like FMN-binding" evidence="15">
    <location>
        <begin position="13"/>
        <end position="315"/>
    </location>
</feature>
<evidence type="ECO:0000313" key="17">
    <source>
        <dbReference type="Proteomes" id="UP000824072"/>
    </source>
</evidence>
<evidence type="ECO:0000256" key="9">
    <source>
        <dbReference type="ARBA" id="ARBA00023002"/>
    </source>
</evidence>
<comment type="similarity">
    <text evidence="12">Belongs to the dus family.</text>
</comment>
<evidence type="ECO:0000256" key="11">
    <source>
        <dbReference type="ARBA" id="ARBA00048802"/>
    </source>
</evidence>
<reference evidence="16" key="2">
    <citation type="journal article" date="2021" name="PeerJ">
        <title>Extensive microbial diversity within the chicken gut microbiome revealed by metagenomics and culture.</title>
        <authorList>
            <person name="Gilroy R."/>
            <person name="Ravi A."/>
            <person name="Getino M."/>
            <person name="Pursley I."/>
            <person name="Horton D.L."/>
            <person name="Alikhan N.F."/>
            <person name="Baker D."/>
            <person name="Gharbi K."/>
            <person name="Hall N."/>
            <person name="Watson M."/>
            <person name="Adriaenssens E.M."/>
            <person name="Foster-Nyarko E."/>
            <person name="Jarju S."/>
            <person name="Secka A."/>
            <person name="Antonio M."/>
            <person name="Oren A."/>
            <person name="Chaudhuri R.R."/>
            <person name="La Ragione R."/>
            <person name="Hildebrand F."/>
            <person name="Pallen M.J."/>
        </authorList>
    </citation>
    <scope>NUCLEOTIDE SEQUENCE</scope>
    <source>
        <strain evidence="16">ChiHcec3-11533</strain>
    </source>
</reference>
<keyword evidence="6 12" id="KW-0819">tRNA processing</keyword>
<evidence type="ECO:0000259" key="15">
    <source>
        <dbReference type="Pfam" id="PF01207"/>
    </source>
</evidence>
<feature type="binding site" evidence="14">
    <location>
        <position position="142"/>
    </location>
    <ligand>
        <name>FMN</name>
        <dbReference type="ChEBI" id="CHEBI:58210"/>
    </ligand>
</feature>
<dbReference type="PANTHER" id="PTHR45846:SF1">
    <property type="entry name" value="TRNA-DIHYDROURIDINE(47) SYNTHASE [NAD(P)(+)]-LIKE"/>
    <property type="match status" value="1"/>
</dbReference>
<keyword evidence="5 12" id="KW-0288">FMN</keyword>
<keyword evidence="8" id="KW-0694">RNA-binding</keyword>
<keyword evidence="7" id="KW-0521">NADP</keyword>
<dbReference type="SUPFAM" id="SSF51395">
    <property type="entry name" value="FMN-linked oxidoreductases"/>
    <property type="match status" value="1"/>
</dbReference>
<comment type="function">
    <text evidence="2 12">Catalyzes the synthesis of 5,6-dihydrouridine (D), a modified base found in the D-loop of most tRNAs, via the reduction of the C5-C6 double bond in target uridines.</text>
</comment>
<evidence type="ECO:0000256" key="7">
    <source>
        <dbReference type="ARBA" id="ARBA00022857"/>
    </source>
</evidence>
<comment type="catalytic activity">
    <reaction evidence="10">
        <text>a 5,6-dihydrouridine in tRNA + NADP(+) = a uridine in tRNA + NADPH + H(+)</text>
        <dbReference type="Rhea" id="RHEA:23624"/>
        <dbReference type="Rhea" id="RHEA-COMP:13339"/>
        <dbReference type="Rhea" id="RHEA-COMP:13887"/>
        <dbReference type="ChEBI" id="CHEBI:15378"/>
        <dbReference type="ChEBI" id="CHEBI:57783"/>
        <dbReference type="ChEBI" id="CHEBI:58349"/>
        <dbReference type="ChEBI" id="CHEBI:65315"/>
        <dbReference type="ChEBI" id="CHEBI:74443"/>
    </reaction>
</comment>
<proteinExistence type="inferred from homology"/>
<comment type="cofactor">
    <cofactor evidence="1 12 14">
        <name>FMN</name>
        <dbReference type="ChEBI" id="CHEBI:58210"/>
    </cofactor>
</comment>
<comment type="catalytic activity">
    <reaction evidence="11">
        <text>a 5,6-dihydrouridine in tRNA + NAD(+) = a uridine in tRNA + NADH + H(+)</text>
        <dbReference type="Rhea" id="RHEA:54452"/>
        <dbReference type="Rhea" id="RHEA-COMP:13339"/>
        <dbReference type="Rhea" id="RHEA-COMP:13887"/>
        <dbReference type="ChEBI" id="CHEBI:15378"/>
        <dbReference type="ChEBI" id="CHEBI:57540"/>
        <dbReference type="ChEBI" id="CHEBI:57945"/>
        <dbReference type="ChEBI" id="CHEBI:65315"/>
        <dbReference type="ChEBI" id="CHEBI:74443"/>
    </reaction>
</comment>
<keyword evidence="3" id="KW-0820">tRNA-binding</keyword>
<dbReference type="AlphaFoldDB" id="A0A9D1LBK3"/>
<dbReference type="Gene3D" id="1.10.1200.80">
    <property type="entry name" value="Putative flavin oxidoreducatase, domain 2"/>
    <property type="match status" value="1"/>
</dbReference>
<gene>
    <name evidence="16" type="primary">dusB</name>
    <name evidence="16" type="ORF">IAB02_04125</name>
</gene>
<dbReference type="GO" id="GO:0000049">
    <property type="term" value="F:tRNA binding"/>
    <property type="evidence" value="ECO:0007669"/>
    <property type="project" value="UniProtKB-KW"/>
</dbReference>
<evidence type="ECO:0000313" key="16">
    <source>
        <dbReference type="EMBL" id="HIU33729.1"/>
    </source>
</evidence>
<dbReference type="InterPro" id="IPR024036">
    <property type="entry name" value="tRNA-dHydroUridine_Synthase_C"/>
</dbReference>
<keyword evidence="9 12" id="KW-0560">Oxidoreductase</keyword>
<reference evidence="16" key="1">
    <citation type="submission" date="2020-10" db="EMBL/GenBank/DDBJ databases">
        <authorList>
            <person name="Gilroy R."/>
        </authorList>
    </citation>
    <scope>NUCLEOTIDE SEQUENCE</scope>
    <source>
        <strain evidence="16">ChiHcec3-11533</strain>
    </source>
</reference>
<dbReference type="Pfam" id="PF01207">
    <property type="entry name" value="Dus"/>
    <property type="match status" value="1"/>
</dbReference>
<dbReference type="NCBIfam" id="TIGR00737">
    <property type="entry name" value="nifR3_yhdG"/>
    <property type="match status" value="1"/>
</dbReference>
<sequence>MTDFPMLPPGAGLSPMAGVTDAAFRTLCFEKGCAWAVSEMLSAKGWLFSRGKNETERQLLTRFPGEGVGGLQLFGKEPDKIARAARELGQSAGYQFIDLNFGCPAPKIVGNGEGSALMRRPEEIGQIVRRAVEESPLPVTAKIRAGWTAEEINAVEVARICEEAGARAIAVHARTRDQFYAGRADWSVIRKVKRAVSIPVFGNGDIASGEDALRMLEETGCDRVLVGRAAQGNPWIFSEINAALCARPYARPEFSERMEMALRHFELAQTLYGPRRGLLEMRKHIAWYISGVRGAARLREMVNSLEHPDQVREFLRGLQ</sequence>
<evidence type="ECO:0000256" key="13">
    <source>
        <dbReference type="PIRSR" id="PIRSR006621-1"/>
    </source>
</evidence>
<evidence type="ECO:0000256" key="14">
    <source>
        <dbReference type="PIRSR" id="PIRSR006621-2"/>
    </source>
</evidence>
<accession>A0A9D1LBK3</accession>
<feature type="binding site" evidence="14">
    <location>
        <begin position="15"/>
        <end position="17"/>
    </location>
    <ligand>
        <name>FMN</name>
        <dbReference type="ChEBI" id="CHEBI:58210"/>
    </ligand>
</feature>
<dbReference type="PIRSF" id="PIRSF006621">
    <property type="entry name" value="Dus"/>
    <property type="match status" value="1"/>
</dbReference>
<evidence type="ECO:0000256" key="4">
    <source>
        <dbReference type="ARBA" id="ARBA00022630"/>
    </source>
</evidence>
<dbReference type="Gene3D" id="3.20.20.70">
    <property type="entry name" value="Aldolase class I"/>
    <property type="match status" value="1"/>
</dbReference>
<dbReference type="PANTHER" id="PTHR45846">
    <property type="entry name" value="TRNA-DIHYDROURIDINE(47) SYNTHASE [NAD(P)(+)]-LIKE"/>
    <property type="match status" value="1"/>
</dbReference>
<evidence type="ECO:0000256" key="12">
    <source>
        <dbReference type="PIRNR" id="PIRNR006621"/>
    </source>
</evidence>
<dbReference type="InterPro" id="IPR018517">
    <property type="entry name" value="tRNA_hU_synthase_CS"/>
</dbReference>
<dbReference type="EMBL" id="DVMU01000088">
    <property type="protein sequence ID" value="HIU33729.1"/>
    <property type="molecule type" value="Genomic_DNA"/>
</dbReference>
<evidence type="ECO:0000256" key="1">
    <source>
        <dbReference type="ARBA" id="ARBA00001917"/>
    </source>
</evidence>
<dbReference type="GO" id="GO:0050660">
    <property type="term" value="F:flavin adenine dinucleotide binding"/>
    <property type="evidence" value="ECO:0007669"/>
    <property type="project" value="InterPro"/>
</dbReference>
<evidence type="ECO:0000256" key="8">
    <source>
        <dbReference type="ARBA" id="ARBA00022884"/>
    </source>
</evidence>
<keyword evidence="4 12" id="KW-0285">Flavoprotein</keyword>
<feature type="binding site" evidence="14">
    <location>
        <position position="172"/>
    </location>
    <ligand>
        <name>FMN</name>
        <dbReference type="ChEBI" id="CHEBI:58210"/>
    </ligand>
</feature>